<dbReference type="InterPro" id="IPR029018">
    <property type="entry name" value="Hex-like_dom2"/>
</dbReference>
<dbReference type="Pfam" id="PF02838">
    <property type="entry name" value="Glyco_hydro_20b"/>
    <property type="match status" value="1"/>
</dbReference>
<dbReference type="InterPro" id="IPR015883">
    <property type="entry name" value="Glyco_hydro_20_cat"/>
</dbReference>
<keyword evidence="10" id="KW-1185">Reference proteome</keyword>
<name>A0ABQ3ER97_9ACTN</name>
<evidence type="ECO:0000259" key="7">
    <source>
        <dbReference type="Pfam" id="PF00728"/>
    </source>
</evidence>
<evidence type="ECO:0000313" key="9">
    <source>
        <dbReference type="EMBL" id="GHB40858.1"/>
    </source>
</evidence>
<feature type="domain" description="Glycoside hydrolase family 20 catalytic" evidence="7">
    <location>
        <begin position="176"/>
        <end position="495"/>
    </location>
</feature>
<dbReference type="EC" id="3.2.1.52" evidence="3"/>
<evidence type="ECO:0000256" key="3">
    <source>
        <dbReference type="ARBA" id="ARBA00012663"/>
    </source>
</evidence>
<evidence type="ECO:0000256" key="5">
    <source>
        <dbReference type="ARBA" id="ARBA00023295"/>
    </source>
</evidence>
<comment type="caution">
    <text evidence="9">The sequence shown here is derived from an EMBL/GenBank/DDBJ whole genome shotgun (WGS) entry which is preliminary data.</text>
</comment>
<protein>
    <recommendedName>
        <fullName evidence="3">beta-N-acetylhexosaminidase</fullName>
        <ecNumber evidence="3">3.2.1.52</ecNumber>
    </recommendedName>
</protein>
<organism evidence="9 10">
    <name type="scientific">Streptomyces cirratus</name>
    <dbReference type="NCBI Taxonomy" id="68187"/>
    <lineage>
        <taxon>Bacteria</taxon>
        <taxon>Bacillati</taxon>
        <taxon>Actinomycetota</taxon>
        <taxon>Actinomycetes</taxon>
        <taxon>Kitasatosporales</taxon>
        <taxon>Streptomycetaceae</taxon>
        <taxon>Streptomyces</taxon>
    </lineage>
</organism>
<reference evidence="10" key="1">
    <citation type="journal article" date="2019" name="Int. J. Syst. Evol. Microbiol.">
        <title>The Global Catalogue of Microorganisms (GCM) 10K type strain sequencing project: providing services to taxonomists for standard genome sequencing and annotation.</title>
        <authorList>
            <consortium name="The Broad Institute Genomics Platform"/>
            <consortium name="The Broad Institute Genome Sequencing Center for Infectious Disease"/>
            <person name="Wu L."/>
            <person name="Ma J."/>
        </authorList>
    </citation>
    <scope>NUCLEOTIDE SEQUENCE [LARGE SCALE GENOMIC DNA]</scope>
    <source>
        <strain evidence="10">JCM 4738</strain>
    </source>
</reference>
<evidence type="ECO:0000256" key="1">
    <source>
        <dbReference type="ARBA" id="ARBA00001231"/>
    </source>
</evidence>
<evidence type="ECO:0000256" key="4">
    <source>
        <dbReference type="ARBA" id="ARBA00022801"/>
    </source>
</evidence>
<dbReference type="PANTHER" id="PTHR22600">
    <property type="entry name" value="BETA-HEXOSAMINIDASE"/>
    <property type="match status" value="1"/>
</dbReference>
<evidence type="ECO:0000313" key="10">
    <source>
        <dbReference type="Proteomes" id="UP000642673"/>
    </source>
</evidence>
<dbReference type="InterPro" id="IPR015882">
    <property type="entry name" value="HEX_bac_N"/>
</dbReference>
<comment type="catalytic activity">
    <reaction evidence="1">
        <text>Hydrolysis of terminal non-reducing N-acetyl-D-hexosamine residues in N-acetyl-beta-D-hexosaminides.</text>
        <dbReference type="EC" id="3.2.1.52"/>
    </reaction>
</comment>
<dbReference type="Gene3D" id="3.20.20.80">
    <property type="entry name" value="Glycosidases"/>
    <property type="match status" value="1"/>
</dbReference>
<keyword evidence="6" id="KW-0732">Signal</keyword>
<dbReference type="PANTHER" id="PTHR22600:SF57">
    <property type="entry name" value="BETA-N-ACETYLHEXOSAMINIDASE"/>
    <property type="match status" value="1"/>
</dbReference>
<sequence length="531" mass="57118">MRVLRRTLGTLLVLGGAALSCAAAPGFDAGPADAGPPARPVAALSPYERLLPAPASVRMAGAGYRFGAATVIRASGTSEEVRRVGELLAEQLRRSSGLRLPVVDAQTGDGVRLRLDAAAPGLGAEGYRLETRADGVTLTARTPAGLFHAGQTLRQLLPVRGTGTVPGGTVTDAPRFAYRGAMIDVARHYFTVEQVKRYVDQLAQYKVNTLHVHLTDDQGWRLESASWPRLAEYGGGSEVGGGPGGHWTKDEYRDLVAYAGERYVDVVPEIDMPGHVNAALASYAELNCDGKARERYTGTKVGFSSLCVGKERTYEFIDDVLGELAELTPGRYLHIGGDEAHSTPAADYAAFMDRAQEVVGRHGKTVVAWHQLAAARPAPGAVLQYWGHGGTPAKEKEHLAEVAGAGHRLILSPADRLYLDMKYDTTTKPGLAWAGYVPVKRSYDWDPGTFLPGVPEPAVLGVEAPLWTETIGTRADWDFMAFPRMLGLAELGWSPAAKRDWAGYSRRLAAQGPRLAAQDIAFYRAPDVPWP</sequence>
<dbReference type="SUPFAM" id="SSF51445">
    <property type="entry name" value="(Trans)glycosidases"/>
    <property type="match status" value="1"/>
</dbReference>
<evidence type="ECO:0000259" key="8">
    <source>
        <dbReference type="Pfam" id="PF02838"/>
    </source>
</evidence>
<dbReference type="Proteomes" id="UP000642673">
    <property type="component" value="Unassembled WGS sequence"/>
</dbReference>
<dbReference type="InterPro" id="IPR017853">
    <property type="entry name" value="GH"/>
</dbReference>
<gene>
    <name evidence="9" type="ORF">GCM10010347_08190</name>
</gene>
<keyword evidence="5" id="KW-0326">Glycosidase</keyword>
<dbReference type="EMBL" id="BMVP01000001">
    <property type="protein sequence ID" value="GHB40858.1"/>
    <property type="molecule type" value="Genomic_DNA"/>
</dbReference>
<proteinExistence type="inferred from homology"/>
<comment type="similarity">
    <text evidence="2">Belongs to the glycosyl hydrolase 20 family.</text>
</comment>
<dbReference type="Pfam" id="PF00728">
    <property type="entry name" value="Glyco_hydro_20"/>
    <property type="match status" value="1"/>
</dbReference>
<dbReference type="RefSeq" id="WP_190182565.1">
    <property type="nucleotide sequence ID" value="NZ_BMVP01000001.1"/>
</dbReference>
<dbReference type="Gene3D" id="3.30.379.10">
    <property type="entry name" value="Chitobiase/beta-hexosaminidase domain 2-like"/>
    <property type="match status" value="1"/>
</dbReference>
<dbReference type="InterPro" id="IPR025705">
    <property type="entry name" value="Beta_hexosaminidase_sua/sub"/>
</dbReference>
<feature type="signal peptide" evidence="6">
    <location>
        <begin position="1"/>
        <end position="22"/>
    </location>
</feature>
<dbReference type="PRINTS" id="PR00738">
    <property type="entry name" value="GLHYDRLASE20"/>
</dbReference>
<dbReference type="SUPFAM" id="SSF55545">
    <property type="entry name" value="beta-N-acetylhexosaminidase-like domain"/>
    <property type="match status" value="1"/>
</dbReference>
<accession>A0ABQ3ER97</accession>
<keyword evidence="4" id="KW-0378">Hydrolase</keyword>
<evidence type="ECO:0000256" key="6">
    <source>
        <dbReference type="SAM" id="SignalP"/>
    </source>
</evidence>
<feature type="chain" id="PRO_5045986953" description="beta-N-acetylhexosaminidase" evidence="6">
    <location>
        <begin position="23"/>
        <end position="531"/>
    </location>
</feature>
<dbReference type="CDD" id="cd06568">
    <property type="entry name" value="GH20_SpHex_like"/>
    <property type="match status" value="1"/>
</dbReference>
<dbReference type="PROSITE" id="PS51257">
    <property type="entry name" value="PROKAR_LIPOPROTEIN"/>
    <property type="match status" value="1"/>
</dbReference>
<feature type="domain" description="Beta-hexosaminidase bacterial type N-terminal" evidence="8">
    <location>
        <begin position="49"/>
        <end position="173"/>
    </location>
</feature>
<evidence type="ECO:0000256" key="2">
    <source>
        <dbReference type="ARBA" id="ARBA00006285"/>
    </source>
</evidence>